<accession>A0A2W0C970</accession>
<gene>
    <name evidence="2" type="ORF">PIL02S_03843</name>
</gene>
<dbReference type="InterPro" id="IPR007815">
    <property type="entry name" value="Emycin_Estase"/>
</dbReference>
<dbReference type="RefSeq" id="WP_258377713.1">
    <property type="nucleotide sequence ID" value="NZ_PRLG01000020.1"/>
</dbReference>
<dbReference type="Proteomes" id="UP000247459">
    <property type="component" value="Unassembled WGS sequence"/>
</dbReference>
<dbReference type="PANTHER" id="PTHR31299:SF0">
    <property type="entry name" value="ESTERASE, PUTATIVE (AFU_ORTHOLOGUE AFUA_1G05850)-RELATED"/>
    <property type="match status" value="1"/>
</dbReference>
<dbReference type="GO" id="GO:0046677">
    <property type="term" value="P:response to antibiotic"/>
    <property type="evidence" value="ECO:0007669"/>
    <property type="project" value="InterPro"/>
</dbReference>
<evidence type="ECO:0000313" key="3">
    <source>
        <dbReference type="Proteomes" id="UP000247459"/>
    </source>
</evidence>
<sequence>MSYFRKRKTGAVLALSTVMLVNLLYPTGYAGAASSTAMETIHGQVTQVEAAKTSDEKIVEWNKWARDHAYRLESIQPAKTGQETDSFSDLEMLKPLLHDKRIVFLGESSHGVAEFNLAKTRLIQFLHQEMGYNVLAFESGLSNTSLANATANQQYPEQTMKNAIFGVWWSKEMMPLFDYLKTNTKTEQPLILTGFDMQLQFPLLDGKWLKDKELANRLAHTEQKLASFSAGTDLKAYQAEKNKIIKVYQDVLQSLRSEPNQTYLQKEYPDQPRLSMLLERSLSDRIRVAKEYVDLSIRATSEMNEGKYETFLASMEWRDQAMHDNLMWLATEVYPNEKFIVWGHNDHIRKAQSEVMGSPYPITMMGEKLSEEMKKSSYVLGLYASSGQTADNTGGIHAVEPAAPGSIEGIMSATNTPYSFLDLRYQSRETGNSWMFEPRFAYSWGMIPESLVPRDQYDGILMIDDVHPPQYIRSISSDS</sequence>
<dbReference type="PANTHER" id="PTHR31299">
    <property type="entry name" value="ESTERASE, PUTATIVE (AFU_ORTHOLOGUE AFUA_1G05850)-RELATED"/>
    <property type="match status" value="1"/>
</dbReference>
<organism evidence="2 3">
    <name type="scientific">Paenibacillus illinoisensis</name>
    <dbReference type="NCBI Taxonomy" id="59845"/>
    <lineage>
        <taxon>Bacteria</taxon>
        <taxon>Bacillati</taxon>
        <taxon>Bacillota</taxon>
        <taxon>Bacilli</taxon>
        <taxon>Bacillales</taxon>
        <taxon>Paenibacillaceae</taxon>
        <taxon>Paenibacillus</taxon>
    </lineage>
</organism>
<protein>
    <submittedName>
        <fullName evidence="2">Succinoglycan biosynthesis protein</fullName>
    </submittedName>
</protein>
<dbReference type="AlphaFoldDB" id="A0A2W0C970"/>
<evidence type="ECO:0000313" key="2">
    <source>
        <dbReference type="EMBL" id="PYY28637.1"/>
    </source>
</evidence>
<dbReference type="SUPFAM" id="SSF159501">
    <property type="entry name" value="EreA/ChaN-like"/>
    <property type="match status" value="1"/>
</dbReference>
<evidence type="ECO:0000256" key="1">
    <source>
        <dbReference type="SAM" id="SignalP"/>
    </source>
</evidence>
<dbReference type="CDD" id="cd14728">
    <property type="entry name" value="Ere-like"/>
    <property type="match status" value="1"/>
</dbReference>
<dbReference type="Gene3D" id="3.40.1660.10">
    <property type="entry name" value="EreA-like (biosynthetic domain)"/>
    <property type="match status" value="2"/>
</dbReference>
<feature type="signal peptide" evidence="1">
    <location>
        <begin position="1"/>
        <end position="32"/>
    </location>
</feature>
<dbReference type="Pfam" id="PF05139">
    <property type="entry name" value="Erythro_esteras"/>
    <property type="match status" value="1"/>
</dbReference>
<comment type="caution">
    <text evidence="2">The sequence shown here is derived from an EMBL/GenBank/DDBJ whole genome shotgun (WGS) entry which is preliminary data.</text>
</comment>
<feature type="chain" id="PRO_5016092202" evidence="1">
    <location>
        <begin position="33"/>
        <end position="479"/>
    </location>
</feature>
<dbReference type="InterPro" id="IPR052036">
    <property type="entry name" value="Hydrolase/PRTase-associated"/>
</dbReference>
<name>A0A2W0C970_9BACL</name>
<reference evidence="2 3" key="1">
    <citation type="submission" date="2018-01" db="EMBL/GenBank/DDBJ databases">
        <title>Genome sequence of the PGP bacterium Paenibacillus illinoisensis E3.</title>
        <authorList>
            <person name="Rolli E."/>
            <person name="Marasco R."/>
            <person name="Bessem C."/>
            <person name="Michoud G."/>
            <person name="Gaiarsa S."/>
            <person name="Borin S."/>
            <person name="Daffonchio D."/>
        </authorList>
    </citation>
    <scope>NUCLEOTIDE SEQUENCE [LARGE SCALE GENOMIC DNA]</scope>
    <source>
        <strain evidence="2 3">E3</strain>
    </source>
</reference>
<proteinExistence type="predicted"/>
<dbReference type="EMBL" id="PRLG01000020">
    <property type="protein sequence ID" value="PYY28637.1"/>
    <property type="molecule type" value="Genomic_DNA"/>
</dbReference>
<keyword evidence="1" id="KW-0732">Signal</keyword>